<dbReference type="EMBL" id="QNRI01000004">
    <property type="protein sequence ID" value="RBO99497.1"/>
    <property type="molecule type" value="Genomic_DNA"/>
</dbReference>
<protein>
    <submittedName>
        <fullName evidence="2">Tfp pilus assembly protein PilN</fullName>
    </submittedName>
</protein>
<dbReference type="AlphaFoldDB" id="A0A366EB00"/>
<feature type="transmembrane region" description="Helical" evidence="1">
    <location>
        <begin position="17"/>
        <end position="37"/>
    </location>
</feature>
<proteinExistence type="predicted"/>
<dbReference type="STRING" id="200904.GCA_900168775_02362"/>
<organism evidence="2 3">
    <name type="scientific">Paraliobacillus ryukyuensis</name>
    <dbReference type="NCBI Taxonomy" id="200904"/>
    <lineage>
        <taxon>Bacteria</taxon>
        <taxon>Bacillati</taxon>
        <taxon>Bacillota</taxon>
        <taxon>Bacilli</taxon>
        <taxon>Bacillales</taxon>
        <taxon>Bacillaceae</taxon>
        <taxon>Paraliobacillus</taxon>
    </lineage>
</organism>
<keyword evidence="3" id="KW-1185">Reference proteome</keyword>
<sequence length="175" mass="19643">MIEINLIEKKKSDASPYLLAGISLLLIALISVSFLIYHAHLENKQNALLETKAENRLLLTEINQQNQVFQQVDTLENQINQLGEVIYPSTFLVNQINSVVPEQSFIENYAFTIAEGLRVSIRTNSISDGAAFARSMQALPFIGQSSLVSMENKNESYLTVFTFTVDKQSLIEEVD</sequence>
<evidence type="ECO:0000256" key="1">
    <source>
        <dbReference type="SAM" id="Phobius"/>
    </source>
</evidence>
<dbReference type="Proteomes" id="UP000252254">
    <property type="component" value="Unassembled WGS sequence"/>
</dbReference>
<gene>
    <name evidence="2" type="ORF">DES48_104173</name>
</gene>
<evidence type="ECO:0000313" key="3">
    <source>
        <dbReference type="Proteomes" id="UP000252254"/>
    </source>
</evidence>
<dbReference type="OrthoDB" id="2968637at2"/>
<accession>A0A366EB00</accession>
<name>A0A366EB00_9BACI</name>
<comment type="caution">
    <text evidence="2">The sequence shown here is derived from an EMBL/GenBank/DDBJ whole genome shotgun (WGS) entry which is preliminary data.</text>
</comment>
<keyword evidence="1" id="KW-0812">Transmembrane</keyword>
<keyword evidence="1" id="KW-0472">Membrane</keyword>
<evidence type="ECO:0000313" key="2">
    <source>
        <dbReference type="EMBL" id="RBO99497.1"/>
    </source>
</evidence>
<dbReference type="RefSeq" id="WP_079708367.1">
    <property type="nucleotide sequence ID" value="NZ_BAABQN010000003.1"/>
</dbReference>
<keyword evidence="1" id="KW-1133">Transmembrane helix</keyword>
<reference evidence="2 3" key="1">
    <citation type="submission" date="2018-06" db="EMBL/GenBank/DDBJ databases">
        <title>Genomic Encyclopedia of Type Strains, Phase IV (KMG-IV): sequencing the most valuable type-strain genomes for metagenomic binning, comparative biology and taxonomic classification.</title>
        <authorList>
            <person name="Goeker M."/>
        </authorList>
    </citation>
    <scope>NUCLEOTIDE SEQUENCE [LARGE SCALE GENOMIC DNA]</scope>
    <source>
        <strain evidence="2 3">DSM 15140</strain>
    </source>
</reference>